<feature type="compositionally biased region" description="Low complexity" evidence="16">
    <location>
        <begin position="194"/>
        <end position="204"/>
    </location>
</feature>
<evidence type="ECO:0000256" key="16">
    <source>
        <dbReference type="SAM" id="MobiDB-lite"/>
    </source>
</evidence>
<feature type="compositionally biased region" description="Basic and acidic residues" evidence="16">
    <location>
        <begin position="56"/>
        <end position="66"/>
    </location>
</feature>
<dbReference type="PANTHER" id="PTHR12787">
    <property type="entry name" value="RIBOSOMAL RNA-PROCESSING PROTEIN 8"/>
    <property type="match status" value="1"/>
</dbReference>
<evidence type="ECO:0000256" key="13">
    <source>
        <dbReference type="ARBA" id="ARBA00057870"/>
    </source>
</evidence>
<dbReference type="AlphaFoldDB" id="A0A667X3R2"/>
<comment type="similarity">
    <text evidence="2 15">Belongs to the methyltransferase superfamily. RRP8 family.</text>
</comment>
<comment type="subcellular location">
    <subcellularLocation>
        <location evidence="1 15">Nucleus</location>
        <location evidence="1 15">Nucleolus</location>
    </subcellularLocation>
</comment>
<dbReference type="GO" id="GO:0000183">
    <property type="term" value="P:rDNA heterochromatin formation"/>
    <property type="evidence" value="ECO:0007669"/>
    <property type="project" value="TreeGrafter"/>
</dbReference>
<keyword evidence="18" id="KW-1185">Reference proteome</keyword>
<dbReference type="CTD" id="23378"/>
<dbReference type="RefSeq" id="XP_029922730.1">
    <property type="nucleotide sequence ID" value="XM_030066870.1"/>
</dbReference>
<dbReference type="EC" id="2.1.1.-" evidence="15"/>
<dbReference type="InterPro" id="IPR042036">
    <property type="entry name" value="RRP8_N"/>
</dbReference>
<dbReference type="GO" id="GO:0005730">
    <property type="term" value="C:nucleolus"/>
    <property type="evidence" value="ECO:0007669"/>
    <property type="project" value="UniProtKB-SubCell"/>
</dbReference>
<dbReference type="InterPro" id="IPR007823">
    <property type="entry name" value="RRP8"/>
</dbReference>
<evidence type="ECO:0000256" key="15">
    <source>
        <dbReference type="RuleBase" id="RU365074"/>
    </source>
</evidence>
<dbReference type="GO" id="GO:0042149">
    <property type="term" value="P:cellular response to glucose starvation"/>
    <property type="evidence" value="ECO:0007669"/>
    <property type="project" value="TreeGrafter"/>
</dbReference>
<keyword evidence="9" id="KW-0156">Chromatin regulator</keyword>
<keyword evidence="10" id="KW-0805">Transcription regulation</keyword>
<evidence type="ECO:0000256" key="4">
    <source>
        <dbReference type="ARBA" id="ARBA00022491"/>
    </source>
</evidence>
<keyword evidence="6 15" id="KW-0489">Methyltransferase</keyword>
<feature type="compositionally biased region" description="Basic and acidic residues" evidence="16">
    <location>
        <begin position="334"/>
        <end position="345"/>
    </location>
</feature>
<dbReference type="RefSeq" id="XP_029922728.1">
    <property type="nucleotide sequence ID" value="XM_030066868.1"/>
</dbReference>
<dbReference type="RefSeq" id="XP_029922729.1">
    <property type="nucleotide sequence ID" value="XM_030066869.1"/>
</dbReference>
<accession>A0A667X3R2</accession>
<dbReference type="RefSeq" id="XP_029922727.1">
    <property type="nucleotide sequence ID" value="XM_030066867.1"/>
</dbReference>
<dbReference type="Gene3D" id="1.10.10.2150">
    <property type="entry name" value="Ribosomal RNA-processing protein 8, N-terminal domain"/>
    <property type="match status" value="1"/>
</dbReference>
<comment type="function">
    <text evidence="15">Probable methyltransferase required to silence rDNA.</text>
</comment>
<evidence type="ECO:0000256" key="2">
    <source>
        <dbReference type="ARBA" id="ARBA00006301"/>
    </source>
</evidence>
<evidence type="ECO:0000256" key="14">
    <source>
        <dbReference type="ARBA" id="ARBA00062710"/>
    </source>
</evidence>
<evidence type="ECO:0000256" key="5">
    <source>
        <dbReference type="ARBA" id="ARBA00022552"/>
    </source>
</evidence>
<name>A0A667X3R2_9TELE</name>
<dbReference type="Ensembl" id="ENSMMDT00005003710.1">
    <property type="protein sequence ID" value="ENSMMDP00005003616.1"/>
    <property type="gene ID" value="ENSMMDG00005002004.1"/>
</dbReference>
<dbReference type="FunFam" id="1.10.10.2150:FF:000001">
    <property type="entry name" value="Ribosomal RNA-processing protein 8"/>
    <property type="match status" value="1"/>
</dbReference>
<dbReference type="Gene3D" id="3.40.50.150">
    <property type="entry name" value="Vaccinia Virus protein VP39"/>
    <property type="match status" value="1"/>
</dbReference>
<dbReference type="GO" id="GO:0033553">
    <property type="term" value="C:rDNA heterochromatin"/>
    <property type="evidence" value="ECO:0007669"/>
    <property type="project" value="TreeGrafter"/>
</dbReference>
<feature type="region of interest" description="Disordered" evidence="16">
    <location>
        <begin position="21"/>
        <end position="361"/>
    </location>
</feature>
<comment type="function">
    <text evidence="13">Essential component of the eNoSC (energy-dependent nucleolar silencing) complex, a complex that mediates silencing of rDNA in response to intracellular energy status and acts by recruiting histone-modifying enzymes. The eNoSC complex is able to sense the energy status of cell: upon glucose starvation, elevation of NAD(+)/NADP(+) ratio activates SIRT1, leading to histone H3 deacetylation followed by dimethylation of H3 at 'Lys-9' (H3K9me2) by SUV39H1 and the formation of silent chromatin in the rDNA locus. In the complex, RRP8 binds to H3K9me2 and probably acts as a methyltransferase. Its substrates are however unknown.</text>
</comment>
<feature type="compositionally biased region" description="Basic and acidic residues" evidence="16">
    <location>
        <begin position="243"/>
        <end position="280"/>
    </location>
</feature>
<evidence type="ECO:0000313" key="17">
    <source>
        <dbReference type="Ensembl" id="ENSMMDP00005003616.1"/>
    </source>
</evidence>
<dbReference type="FunCoup" id="A0A667X3R2">
    <property type="interactions" value="18"/>
</dbReference>
<dbReference type="GO" id="GO:0005677">
    <property type="term" value="C:chromatin silencing complex"/>
    <property type="evidence" value="ECO:0007669"/>
    <property type="project" value="TreeGrafter"/>
</dbReference>
<evidence type="ECO:0000256" key="1">
    <source>
        <dbReference type="ARBA" id="ARBA00004604"/>
    </source>
</evidence>
<dbReference type="GeneTree" id="ENSGT00390000006189"/>
<keyword evidence="8 15" id="KW-0949">S-adenosyl-L-methionine</keyword>
<dbReference type="GO" id="GO:0008168">
    <property type="term" value="F:methyltransferase activity"/>
    <property type="evidence" value="ECO:0007669"/>
    <property type="project" value="UniProtKB-KW"/>
</dbReference>
<evidence type="ECO:0000256" key="7">
    <source>
        <dbReference type="ARBA" id="ARBA00022679"/>
    </source>
</evidence>
<feature type="compositionally biased region" description="Basic and acidic residues" evidence="16">
    <location>
        <begin position="296"/>
        <end position="311"/>
    </location>
</feature>
<feature type="compositionally biased region" description="Basic residues" evidence="16">
    <location>
        <begin position="78"/>
        <end position="89"/>
    </location>
</feature>
<evidence type="ECO:0000256" key="8">
    <source>
        <dbReference type="ARBA" id="ARBA00022691"/>
    </source>
</evidence>
<dbReference type="InterPro" id="IPR029063">
    <property type="entry name" value="SAM-dependent_MTases_sf"/>
</dbReference>
<keyword evidence="12 15" id="KW-0539">Nucleus</keyword>
<keyword evidence="4" id="KW-0678">Repressor</keyword>
<dbReference type="Pfam" id="PF05148">
    <property type="entry name" value="Methyltransf_8"/>
    <property type="match status" value="1"/>
</dbReference>
<keyword evidence="7 15" id="KW-0808">Transferase</keyword>
<dbReference type="SMR" id="A0A667X3R2"/>
<feature type="compositionally biased region" description="Polar residues" evidence="16">
    <location>
        <begin position="21"/>
        <end position="34"/>
    </location>
</feature>
<proteinExistence type="inferred from homology"/>
<dbReference type="FunFam" id="3.40.50.150:FF:000068">
    <property type="entry name" value="Ribosomal RNA-processing protein 8"/>
    <property type="match status" value="1"/>
</dbReference>
<dbReference type="GO" id="GO:0032259">
    <property type="term" value="P:methylation"/>
    <property type="evidence" value="ECO:0007669"/>
    <property type="project" value="UniProtKB-KW"/>
</dbReference>
<reference evidence="17" key="3">
    <citation type="submission" date="2025-09" db="UniProtKB">
        <authorList>
            <consortium name="Ensembl"/>
        </authorList>
    </citation>
    <scope>IDENTIFICATION</scope>
</reference>
<evidence type="ECO:0000313" key="18">
    <source>
        <dbReference type="Proteomes" id="UP000472263"/>
    </source>
</evidence>
<keyword evidence="11" id="KW-0804">Transcription</keyword>
<evidence type="ECO:0000256" key="10">
    <source>
        <dbReference type="ARBA" id="ARBA00023015"/>
    </source>
</evidence>
<evidence type="ECO:0000256" key="6">
    <source>
        <dbReference type="ARBA" id="ARBA00022603"/>
    </source>
</evidence>
<evidence type="ECO:0000256" key="11">
    <source>
        <dbReference type="ARBA" id="ARBA00023163"/>
    </source>
</evidence>
<gene>
    <name evidence="17" type="primary">rrp8</name>
</gene>
<comment type="subunit">
    <text evidence="14">Component of the eNoSC complex, composed of SIRT1, SUV39H1 and RRP8.</text>
</comment>
<protein>
    <recommendedName>
        <fullName evidence="3 15">Ribosomal RNA-processing protein 8</fullName>
        <ecNumber evidence="15">2.1.1.-</ecNumber>
    </recommendedName>
</protein>
<feature type="compositionally biased region" description="Basic residues" evidence="16">
    <location>
        <begin position="154"/>
        <end position="173"/>
    </location>
</feature>
<evidence type="ECO:0000256" key="9">
    <source>
        <dbReference type="ARBA" id="ARBA00022853"/>
    </source>
</evidence>
<dbReference type="OrthoDB" id="10258825at2759"/>
<evidence type="ECO:0000256" key="3">
    <source>
        <dbReference type="ARBA" id="ARBA00020203"/>
    </source>
</evidence>
<dbReference type="Proteomes" id="UP000472263">
    <property type="component" value="Chromosome 13"/>
</dbReference>
<dbReference type="GO" id="GO:0046015">
    <property type="term" value="P:regulation of transcription by glucose"/>
    <property type="evidence" value="ECO:0007669"/>
    <property type="project" value="TreeGrafter"/>
</dbReference>
<feature type="compositionally biased region" description="Low complexity" evidence="16">
    <location>
        <begin position="350"/>
        <end position="360"/>
    </location>
</feature>
<keyword evidence="5 15" id="KW-0698">rRNA processing</keyword>
<sequence>MFIEDEDWSDEPEAEALTKTVFSSAQKASNSSVTIKGVGKKSLLRTLQTLGSVPDWRSDAPPRDSDSEAEAEAVPSSHTKKKKKRRKRQKQVEISAEEAQNGDLDVESKEEKTVTQKKKKANKSGAQKVKNKDKTEAGETPTSASVEGEETQRLSRKQWKNKMKNKRKCKNKYRHEEPEGEVNQAETARKQSQKDQQSADSNSNGINSEPQARQAPALSNKKEKGRKPQKRKLVEVCDTSATLDKETLREVKQPVTKENKTKGDQHVSKKSDGAKEEAGEARQGTSDEQQQQQHPEPGKKLRLEVSKEQSRKKAKLRRLLHSQEPNKQEAGANQKDEVREIPKEEEVQEASAADRSSSLRSRMEQRLEAARFRYINEVLYTTTSREARRMFTQDPQAFWVYHKGYTAQVQRWPANPVDAIISYIRQKPVTQVVADFGCGDCKIARSVKNKVHCFDLAPTCDLVTVCDMANVPLDDGTVHIAVFCLSLMGTNLTDFLVEANRVLVMGGVLKVAEVASRFDNVRSFLTALASLGFKMVSKDTENSHFYAFEFVKTGNAPENVKKAGLQLRPCVYKKR</sequence>
<dbReference type="GeneID" id="115370057"/>
<dbReference type="PANTHER" id="PTHR12787:SF0">
    <property type="entry name" value="RIBOSOMAL RNA-PROCESSING PROTEIN 8"/>
    <property type="match status" value="1"/>
</dbReference>
<organism evidence="17 18">
    <name type="scientific">Myripristis murdjan</name>
    <name type="common">pinecone soldierfish</name>
    <dbReference type="NCBI Taxonomy" id="586833"/>
    <lineage>
        <taxon>Eukaryota</taxon>
        <taxon>Metazoa</taxon>
        <taxon>Chordata</taxon>
        <taxon>Craniata</taxon>
        <taxon>Vertebrata</taxon>
        <taxon>Euteleostomi</taxon>
        <taxon>Actinopterygii</taxon>
        <taxon>Neopterygii</taxon>
        <taxon>Teleostei</taxon>
        <taxon>Neoteleostei</taxon>
        <taxon>Acanthomorphata</taxon>
        <taxon>Holocentriformes</taxon>
        <taxon>Holocentridae</taxon>
        <taxon>Myripristis</taxon>
    </lineage>
</organism>
<dbReference type="GO" id="GO:0006364">
    <property type="term" value="P:rRNA processing"/>
    <property type="evidence" value="ECO:0007669"/>
    <property type="project" value="UniProtKB-UniRule"/>
</dbReference>
<evidence type="ECO:0000256" key="12">
    <source>
        <dbReference type="ARBA" id="ARBA00023242"/>
    </source>
</evidence>
<feature type="compositionally biased region" description="Polar residues" evidence="16">
    <location>
        <begin position="283"/>
        <end position="294"/>
    </location>
</feature>
<reference evidence="17" key="1">
    <citation type="submission" date="2019-06" db="EMBL/GenBank/DDBJ databases">
        <authorList>
            <consortium name="Wellcome Sanger Institute Data Sharing"/>
        </authorList>
    </citation>
    <scope>NUCLEOTIDE SEQUENCE [LARGE SCALE GENOMIC DNA]</scope>
</reference>
<dbReference type="InParanoid" id="A0A667X3R2"/>
<reference evidence="17" key="2">
    <citation type="submission" date="2025-08" db="UniProtKB">
        <authorList>
            <consortium name="Ensembl"/>
        </authorList>
    </citation>
    <scope>IDENTIFICATION</scope>
</reference>
<dbReference type="SUPFAM" id="SSF53335">
    <property type="entry name" value="S-adenosyl-L-methionine-dependent methyltransferases"/>
    <property type="match status" value="1"/>
</dbReference>